<feature type="region of interest" description="Disordered" evidence="1">
    <location>
        <begin position="1"/>
        <end position="35"/>
    </location>
</feature>
<dbReference type="EMBL" id="MRVG01000006">
    <property type="protein sequence ID" value="PMB67623.1"/>
    <property type="molecule type" value="Genomic_DNA"/>
</dbReference>
<protein>
    <submittedName>
        <fullName evidence="2">Uncharacterized protein</fullName>
    </submittedName>
</protein>
<name>A0A2N6NK05_BEABA</name>
<feature type="compositionally biased region" description="Polar residues" evidence="1">
    <location>
        <begin position="17"/>
        <end position="28"/>
    </location>
</feature>
<comment type="caution">
    <text evidence="2">The sequence shown here is derived from an EMBL/GenBank/DDBJ whole genome shotgun (WGS) entry which is preliminary data.</text>
</comment>
<sequence length="126" mass="13996">MANSSSAIETHKDVQAIKTTNVNTNGANDQDARGIRFVPRGEAMPEASSSQESIAGYDAELMSGRTLLSAEEEKKLLRKIDWRLMTLCSLIFMFKQLDSQNVGANHEQVAYVATPADELRYRMPES</sequence>
<organism evidence="2 3">
    <name type="scientific">Beauveria bassiana</name>
    <name type="common">White muscardine disease fungus</name>
    <name type="synonym">Tritirachium shiotae</name>
    <dbReference type="NCBI Taxonomy" id="176275"/>
    <lineage>
        <taxon>Eukaryota</taxon>
        <taxon>Fungi</taxon>
        <taxon>Dikarya</taxon>
        <taxon>Ascomycota</taxon>
        <taxon>Pezizomycotina</taxon>
        <taxon>Sordariomycetes</taxon>
        <taxon>Hypocreomycetidae</taxon>
        <taxon>Hypocreales</taxon>
        <taxon>Cordycipitaceae</taxon>
        <taxon>Beauveria</taxon>
    </lineage>
</organism>
<dbReference type="AlphaFoldDB" id="A0A2N6NK05"/>
<proteinExistence type="predicted"/>
<accession>A0A2N6NK05</accession>
<evidence type="ECO:0000256" key="1">
    <source>
        <dbReference type="SAM" id="MobiDB-lite"/>
    </source>
</evidence>
<evidence type="ECO:0000313" key="3">
    <source>
        <dbReference type="Proteomes" id="UP000235728"/>
    </source>
</evidence>
<gene>
    <name evidence="2" type="ORF">BM221_005790</name>
</gene>
<reference evidence="2 3" key="1">
    <citation type="journal article" date="2016" name="Appl. Microbiol. Biotechnol.">
        <title>Characterization of T-DNA insertion mutants with decreased virulence in the entomopathogenic fungus Beauveria bassiana JEF-007.</title>
        <authorList>
            <person name="Kim S."/>
            <person name="Lee S.J."/>
            <person name="Nai Y.S."/>
            <person name="Yu J.S."/>
            <person name="Lee M.R."/>
            <person name="Yang Y.T."/>
            <person name="Kim J.S."/>
        </authorList>
    </citation>
    <scope>NUCLEOTIDE SEQUENCE [LARGE SCALE GENOMIC DNA]</scope>
    <source>
        <strain evidence="2 3">JEF-007</strain>
    </source>
</reference>
<dbReference type="Proteomes" id="UP000235728">
    <property type="component" value="Unassembled WGS sequence"/>
</dbReference>
<evidence type="ECO:0000313" key="2">
    <source>
        <dbReference type="EMBL" id="PMB67623.1"/>
    </source>
</evidence>